<keyword evidence="3" id="KW-1185">Reference proteome</keyword>
<comment type="caution">
    <text evidence="2">The sequence shown here is derived from an EMBL/GenBank/DDBJ whole genome shotgun (WGS) entry which is preliminary data.</text>
</comment>
<evidence type="ECO:0008006" key="4">
    <source>
        <dbReference type="Google" id="ProtNLM"/>
    </source>
</evidence>
<sequence length="211" mass="21956">MIVLINPNSTVSMTDAMVRTAQDVAPGVKVVGWTSHDGPPAIQGPEDGDASVPPLLELVAKASELGARAVIIGCFDDTGLAQARAIATCPVIGIGQAAYHMAVLSGARFSVVTTLAVSVPILEDNIRHYGLWTHLGRVRASGVPVLDLERDPDAAASRVLEEIADAAREDDVNSIVLGCAGMVDIPARATELTGLRIIDGVRAAVQFSALM</sequence>
<dbReference type="OrthoDB" id="9791723at2"/>
<comment type="similarity">
    <text evidence="1">Belongs to the HyuE racemase family.</text>
</comment>
<dbReference type="Pfam" id="PF01177">
    <property type="entry name" value="Asp_Glu_race"/>
    <property type="match status" value="1"/>
</dbReference>
<evidence type="ECO:0000313" key="3">
    <source>
        <dbReference type="Proteomes" id="UP000231259"/>
    </source>
</evidence>
<dbReference type="Proteomes" id="UP000231259">
    <property type="component" value="Unassembled WGS sequence"/>
</dbReference>
<dbReference type="InterPro" id="IPR053714">
    <property type="entry name" value="Iso_Racemase_Enz_sf"/>
</dbReference>
<dbReference type="PANTHER" id="PTHR28047">
    <property type="entry name" value="PROTEIN DCG1"/>
    <property type="match status" value="1"/>
</dbReference>
<gene>
    <name evidence="2" type="ORF">P775_24460</name>
</gene>
<protein>
    <recommendedName>
        <fullName evidence="4">HyuE hydantoin racemase</fullName>
    </recommendedName>
</protein>
<dbReference type="InterPro" id="IPR015942">
    <property type="entry name" value="Asp/Glu/hydantoin_racemase"/>
</dbReference>
<evidence type="ECO:0000256" key="1">
    <source>
        <dbReference type="ARBA" id="ARBA00038414"/>
    </source>
</evidence>
<organism evidence="2 3">
    <name type="scientific">Puniceibacterium antarcticum</name>
    <dbReference type="NCBI Taxonomy" id="1206336"/>
    <lineage>
        <taxon>Bacteria</taxon>
        <taxon>Pseudomonadati</taxon>
        <taxon>Pseudomonadota</taxon>
        <taxon>Alphaproteobacteria</taxon>
        <taxon>Rhodobacterales</taxon>
        <taxon>Paracoccaceae</taxon>
        <taxon>Puniceibacterium</taxon>
    </lineage>
</organism>
<dbReference type="EMBL" id="AWWI01000167">
    <property type="protein sequence ID" value="PIL17358.1"/>
    <property type="molecule type" value="Genomic_DNA"/>
</dbReference>
<dbReference type="InterPro" id="IPR052186">
    <property type="entry name" value="Hydantoin_racemase-like"/>
</dbReference>
<name>A0A2G8R874_9RHOB</name>
<dbReference type="Gene3D" id="3.40.50.12500">
    <property type="match status" value="1"/>
</dbReference>
<evidence type="ECO:0000313" key="2">
    <source>
        <dbReference type="EMBL" id="PIL17358.1"/>
    </source>
</evidence>
<accession>A0A2G8R874</accession>
<dbReference type="RefSeq" id="WP_099913243.1">
    <property type="nucleotide sequence ID" value="NZ_AWWI01000167.1"/>
</dbReference>
<reference evidence="2 3" key="1">
    <citation type="submission" date="2013-09" db="EMBL/GenBank/DDBJ databases">
        <title>Genome sequencing of Phaeobacter antarcticus sp. nov. SM1211.</title>
        <authorList>
            <person name="Zhang X.-Y."/>
            <person name="Liu C."/>
            <person name="Chen X.-L."/>
            <person name="Xie B.-B."/>
            <person name="Qin Q.-L."/>
            <person name="Rong J.-C."/>
            <person name="Zhang Y.-Z."/>
        </authorList>
    </citation>
    <scope>NUCLEOTIDE SEQUENCE [LARGE SCALE GENOMIC DNA]</scope>
    <source>
        <strain evidence="2 3">SM1211</strain>
    </source>
</reference>
<dbReference type="GO" id="GO:0047661">
    <property type="term" value="F:amino-acid racemase activity"/>
    <property type="evidence" value="ECO:0007669"/>
    <property type="project" value="InterPro"/>
</dbReference>
<dbReference type="AlphaFoldDB" id="A0A2G8R874"/>
<proteinExistence type="inferred from homology"/>
<dbReference type="PANTHER" id="PTHR28047:SF5">
    <property type="entry name" value="PROTEIN DCG1"/>
    <property type="match status" value="1"/>
</dbReference>